<accession>A0A485B5U6</accession>
<dbReference type="Proteomes" id="UP000332594">
    <property type="component" value="Unassembled WGS sequence"/>
</dbReference>
<protein>
    <submittedName>
        <fullName evidence="2">Uncharacterized protein</fullName>
    </submittedName>
</protein>
<name>A0A485B5U6_RAOTE</name>
<evidence type="ECO:0000313" key="3">
    <source>
        <dbReference type="Proteomes" id="UP000332594"/>
    </source>
</evidence>
<proteinExistence type="predicted"/>
<reference evidence="2 3" key="1">
    <citation type="submission" date="2019-03" db="EMBL/GenBank/DDBJ databases">
        <authorList>
            <consortium name="Pathogen Informatics"/>
        </authorList>
    </citation>
    <scope>NUCLEOTIDE SEQUENCE [LARGE SCALE GENOMIC DNA]</scope>
    <source>
        <strain evidence="2 3">NCTC13038</strain>
    </source>
</reference>
<dbReference type="EMBL" id="CAADJG010000002">
    <property type="protein sequence ID" value="VFS68066.1"/>
    <property type="molecule type" value="Genomic_DNA"/>
</dbReference>
<sequence length="76" mass="7861">MALTTSEADALLPYNITNLFIVSPTAWQKLYAAVPASAGDTAARSKLAWTEFAAHAVGSGPFKNGKTGSPPAADPR</sequence>
<dbReference type="AlphaFoldDB" id="A0A485B5U6"/>
<feature type="region of interest" description="Disordered" evidence="1">
    <location>
        <begin position="57"/>
        <end position="76"/>
    </location>
</feature>
<gene>
    <name evidence="2" type="ORF">NCTC13038_01267</name>
</gene>
<evidence type="ECO:0000256" key="1">
    <source>
        <dbReference type="SAM" id="MobiDB-lite"/>
    </source>
</evidence>
<evidence type="ECO:0000313" key="2">
    <source>
        <dbReference type="EMBL" id="VFS68066.1"/>
    </source>
</evidence>
<organism evidence="2 3">
    <name type="scientific">Raoultella terrigena</name>
    <name type="common">Klebsiella terrigena</name>
    <dbReference type="NCBI Taxonomy" id="577"/>
    <lineage>
        <taxon>Bacteria</taxon>
        <taxon>Pseudomonadati</taxon>
        <taxon>Pseudomonadota</taxon>
        <taxon>Gammaproteobacteria</taxon>
        <taxon>Enterobacterales</taxon>
        <taxon>Enterobacteriaceae</taxon>
        <taxon>Klebsiella/Raoultella group</taxon>
        <taxon>Raoultella</taxon>
    </lineage>
</organism>